<evidence type="ECO:0000259" key="10">
    <source>
        <dbReference type="Pfam" id="PF01545"/>
    </source>
</evidence>
<evidence type="ECO:0000256" key="9">
    <source>
        <dbReference type="SAM" id="Phobius"/>
    </source>
</evidence>
<keyword evidence="13" id="KW-1185">Reference proteome</keyword>
<keyword evidence="5 9" id="KW-1133">Transmembrane helix</keyword>
<feature type="region of interest" description="Disordered" evidence="8">
    <location>
        <begin position="1"/>
        <end position="42"/>
    </location>
</feature>
<evidence type="ECO:0000313" key="13">
    <source>
        <dbReference type="Proteomes" id="UP000678513"/>
    </source>
</evidence>
<evidence type="ECO:0000256" key="7">
    <source>
        <dbReference type="ARBA" id="ARBA00023136"/>
    </source>
</evidence>
<dbReference type="InterPro" id="IPR027469">
    <property type="entry name" value="Cation_efflux_TMD_sf"/>
</dbReference>
<dbReference type="Gene3D" id="1.20.1510.10">
    <property type="entry name" value="Cation efflux protein transmembrane domain"/>
    <property type="match status" value="1"/>
</dbReference>
<organism evidence="12 13">
    <name type="scientific">Arachnia rubra</name>
    <dbReference type="NCBI Taxonomy" id="1547448"/>
    <lineage>
        <taxon>Bacteria</taxon>
        <taxon>Bacillati</taxon>
        <taxon>Actinomycetota</taxon>
        <taxon>Actinomycetes</taxon>
        <taxon>Propionibacteriales</taxon>
        <taxon>Propionibacteriaceae</taxon>
        <taxon>Arachnia</taxon>
    </lineage>
</organism>
<sequence length="336" mass="35587">MSNHHDAAHEHSAAPHDHHSHEKSSHTHGHGHGHNHNHAHGSTNRKRLGIALGITGVIFIAEVVGAIVTDSLALLVDAGHMLTDSMGLVVALIAATLMKRPPSEQHTWGWQRAEVLSAGAQSAILLCVGGYAIFEGVGRLFAPPEVEAGGVAFIGVVGLLGNVASLMVLLGGKDSNLNMRAAFLEVLNDALGSVAVIVSAAVIALTGWTRADTVAGLLVAVLIVPRALKLLKESGSILLEATPSGLDLTKVREHMAEHPHVKDVHDLHASVVSTDLPVLTAHVVLSDECFSDGHSQEILSEIQDCLTTHHEVSIEHCTLQLESEEVAKEHKEHLHA</sequence>
<dbReference type="InterPro" id="IPR002524">
    <property type="entry name" value="Cation_efflux"/>
</dbReference>
<name>A0ABX7Y4Q4_9ACTN</name>
<comment type="subcellular location">
    <subcellularLocation>
        <location evidence="1">Membrane</location>
        <topology evidence="1">Multi-pass membrane protein</topology>
    </subcellularLocation>
</comment>
<keyword evidence="6" id="KW-0406">Ion transport</keyword>
<feature type="compositionally biased region" description="Basic and acidic residues" evidence="8">
    <location>
        <begin position="1"/>
        <end position="25"/>
    </location>
</feature>
<evidence type="ECO:0000256" key="5">
    <source>
        <dbReference type="ARBA" id="ARBA00022989"/>
    </source>
</evidence>
<dbReference type="RefSeq" id="WP_212322702.1">
    <property type="nucleotide sequence ID" value="NZ_AP024463.1"/>
</dbReference>
<evidence type="ECO:0000256" key="2">
    <source>
        <dbReference type="ARBA" id="ARBA00008873"/>
    </source>
</evidence>
<dbReference type="InterPro" id="IPR050681">
    <property type="entry name" value="CDF/SLC30A"/>
</dbReference>
<evidence type="ECO:0000256" key="1">
    <source>
        <dbReference type="ARBA" id="ARBA00004141"/>
    </source>
</evidence>
<evidence type="ECO:0000256" key="4">
    <source>
        <dbReference type="ARBA" id="ARBA00022692"/>
    </source>
</evidence>
<feature type="transmembrane region" description="Helical" evidence="9">
    <location>
        <begin position="48"/>
        <end position="68"/>
    </location>
</feature>
<protein>
    <submittedName>
        <fullName evidence="12">Cation transporter</fullName>
    </submittedName>
</protein>
<dbReference type="InterPro" id="IPR027470">
    <property type="entry name" value="Cation_efflux_CTD"/>
</dbReference>
<dbReference type="NCBIfam" id="TIGR01297">
    <property type="entry name" value="CDF"/>
    <property type="match status" value="1"/>
</dbReference>
<dbReference type="Pfam" id="PF01545">
    <property type="entry name" value="Cation_efflux"/>
    <property type="match status" value="1"/>
</dbReference>
<evidence type="ECO:0000259" key="11">
    <source>
        <dbReference type="Pfam" id="PF16916"/>
    </source>
</evidence>
<evidence type="ECO:0000313" key="12">
    <source>
        <dbReference type="EMBL" id="QUC07797.1"/>
    </source>
</evidence>
<dbReference type="Proteomes" id="UP000678513">
    <property type="component" value="Chromosome"/>
</dbReference>
<dbReference type="PANTHER" id="PTHR11562">
    <property type="entry name" value="CATION EFFLUX PROTEIN/ ZINC TRANSPORTER"/>
    <property type="match status" value="1"/>
</dbReference>
<reference evidence="12 13" key="1">
    <citation type="submission" date="2021-03" db="EMBL/GenBank/DDBJ databases">
        <title>Human Oral Microbial Genomes.</title>
        <authorList>
            <person name="Johnston C.D."/>
            <person name="Chen T."/>
            <person name="Dewhirst F.E."/>
        </authorList>
    </citation>
    <scope>NUCLEOTIDE SEQUENCE [LARGE SCALE GENOMIC DNA]</scope>
    <source>
        <strain evidence="12 13">DSMZ 100122</strain>
    </source>
</reference>
<feature type="transmembrane region" description="Helical" evidence="9">
    <location>
        <begin position="146"/>
        <end position="170"/>
    </location>
</feature>
<dbReference type="SUPFAM" id="SSF160240">
    <property type="entry name" value="Cation efflux protein cytoplasmic domain-like"/>
    <property type="match status" value="1"/>
</dbReference>
<dbReference type="InterPro" id="IPR058533">
    <property type="entry name" value="Cation_efflux_TM"/>
</dbReference>
<keyword evidence="4 9" id="KW-0812">Transmembrane</keyword>
<dbReference type="InterPro" id="IPR036837">
    <property type="entry name" value="Cation_efflux_CTD_sf"/>
</dbReference>
<feature type="transmembrane region" description="Helical" evidence="9">
    <location>
        <begin position="182"/>
        <end position="205"/>
    </location>
</feature>
<dbReference type="Pfam" id="PF16916">
    <property type="entry name" value="ZT_dimer"/>
    <property type="match status" value="1"/>
</dbReference>
<comment type="similarity">
    <text evidence="2">Belongs to the cation diffusion facilitator (CDF) transporter (TC 2.A.4) family. SLC30A subfamily.</text>
</comment>
<keyword evidence="3" id="KW-0813">Transport</keyword>
<evidence type="ECO:0000256" key="3">
    <source>
        <dbReference type="ARBA" id="ARBA00022448"/>
    </source>
</evidence>
<feature type="domain" description="Cation efflux protein cytoplasmic" evidence="11">
    <location>
        <begin position="243"/>
        <end position="323"/>
    </location>
</feature>
<feature type="transmembrane region" description="Helical" evidence="9">
    <location>
        <begin position="74"/>
        <end position="95"/>
    </location>
</feature>
<accession>A0ABX7Y4Q4</accession>
<keyword evidence="7 9" id="KW-0472">Membrane</keyword>
<feature type="domain" description="Cation efflux protein transmembrane" evidence="10">
    <location>
        <begin position="50"/>
        <end position="239"/>
    </location>
</feature>
<dbReference type="PANTHER" id="PTHR11562:SF17">
    <property type="entry name" value="RE54080P-RELATED"/>
    <property type="match status" value="1"/>
</dbReference>
<gene>
    <name evidence="12" type="ORF">J5A65_12870</name>
</gene>
<dbReference type="SUPFAM" id="SSF161111">
    <property type="entry name" value="Cation efflux protein transmembrane domain-like"/>
    <property type="match status" value="1"/>
</dbReference>
<evidence type="ECO:0000256" key="6">
    <source>
        <dbReference type="ARBA" id="ARBA00023065"/>
    </source>
</evidence>
<feature type="transmembrane region" description="Helical" evidence="9">
    <location>
        <begin position="115"/>
        <end position="134"/>
    </location>
</feature>
<evidence type="ECO:0000256" key="8">
    <source>
        <dbReference type="SAM" id="MobiDB-lite"/>
    </source>
</evidence>
<feature type="compositionally biased region" description="Basic residues" evidence="8">
    <location>
        <begin position="26"/>
        <end position="42"/>
    </location>
</feature>
<dbReference type="EMBL" id="CP072384">
    <property type="protein sequence ID" value="QUC07797.1"/>
    <property type="molecule type" value="Genomic_DNA"/>
</dbReference>
<proteinExistence type="inferred from homology"/>